<evidence type="ECO:0000313" key="2">
    <source>
        <dbReference type="EMBL" id="WAH36769.1"/>
    </source>
</evidence>
<feature type="domain" description="Sin" evidence="1">
    <location>
        <begin position="2"/>
        <end position="40"/>
    </location>
</feature>
<name>A0ABY6Z1L0_9BACL</name>
<dbReference type="PROSITE" id="PS51500">
    <property type="entry name" value="SIN"/>
    <property type="match status" value="1"/>
</dbReference>
<dbReference type="SUPFAM" id="SSF47406">
    <property type="entry name" value="SinR repressor dimerisation domain-like"/>
    <property type="match status" value="1"/>
</dbReference>
<dbReference type="InterPro" id="IPR010981">
    <property type="entry name" value="SinR/SinI_dimer_dom"/>
</dbReference>
<reference evidence="2" key="1">
    <citation type="submission" date="2022-08" db="EMBL/GenBank/DDBJ databases">
        <title>Alicyclobacillus dauci DSM2870, complete genome.</title>
        <authorList>
            <person name="Wang Q."/>
            <person name="Cai R."/>
            <person name="Wang Z."/>
        </authorList>
    </citation>
    <scope>NUCLEOTIDE SEQUENCE</scope>
    <source>
        <strain evidence="2">DSM 28700</strain>
    </source>
</reference>
<sequence>MPQKSEEYIHLDKEWVHLMSLAKQMGLTVAEVRRYLQESLHNSVSTTSNTNLLQA</sequence>
<evidence type="ECO:0000259" key="1">
    <source>
        <dbReference type="PROSITE" id="PS51500"/>
    </source>
</evidence>
<evidence type="ECO:0000313" key="3">
    <source>
        <dbReference type="Proteomes" id="UP001164803"/>
    </source>
</evidence>
<keyword evidence="3" id="KW-1185">Reference proteome</keyword>
<accession>A0ABY6Z1L0</accession>
<dbReference type="Proteomes" id="UP001164803">
    <property type="component" value="Chromosome"/>
</dbReference>
<proteinExistence type="predicted"/>
<dbReference type="InterPro" id="IPR036281">
    <property type="entry name" value="SinR/SinI_dimer_dom_sf"/>
</dbReference>
<organism evidence="2 3">
    <name type="scientific">Alicyclobacillus dauci</name>
    <dbReference type="NCBI Taxonomy" id="1475485"/>
    <lineage>
        <taxon>Bacteria</taxon>
        <taxon>Bacillati</taxon>
        <taxon>Bacillota</taxon>
        <taxon>Bacilli</taxon>
        <taxon>Bacillales</taxon>
        <taxon>Alicyclobacillaceae</taxon>
        <taxon>Alicyclobacillus</taxon>
    </lineage>
</organism>
<dbReference type="Pfam" id="PF08671">
    <property type="entry name" value="SinI"/>
    <property type="match status" value="1"/>
</dbReference>
<dbReference type="EMBL" id="CP104064">
    <property type="protein sequence ID" value="WAH36769.1"/>
    <property type="molecule type" value="Genomic_DNA"/>
</dbReference>
<gene>
    <name evidence="2" type="ORF">NZD86_21770</name>
</gene>
<protein>
    <submittedName>
        <fullName evidence="2">Anti-repressor SinI family protein</fullName>
    </submittedName>
</protein>
<dbReference type="RefSeq" id="WP_268044153.1">
    <property type="nucleotide sequence ID" value="NZ_CP104064.1"/>
</dbReference>